<dbReference type="InterPro" id="IPR004853">
    <property type="entry name" value="Sugar_P_trans_dom"/>
</dbReference>
<evidence type="ECO:0000313" key="8">
    <source>
        <dbReference type="Proteomes" id="UP001189429"/>
    </source>
</evidence>
<evidence type="ECO:0000256" key="4">
    <source>
        <dbReference type="ARBA" id="ARBA00023136"/>
    </source>
</evidence>
<evidence type="ECO:0000259" key="6">
    <source>
        <dbReference type="Pfam" id="PF03151"/>
    </source>
</evidence>
<feature type="transmembrane region" description="Helical" evidence="5">
    <location>
        <begin position="73"/>
        <end position="91"/>
    </location>
</feature>
<feature type="transmembrane region" description="Helical" evidence="5">
    <location>
        <begin position="139"/>
        <end position="161"/>
    </location>
</feature>
<dbReference type="InterPro" id="IPR050186">
    <property type="entry name" value="TPT_transporter"/>
</dbReference>
<keyword evidence="2 5" id="KW-0812">Transmembrane</keyword>
<dbReference type="Pfam" id="PF03151">
    <property type="entry name" value="TPT"/>
    <property type="match status" value="1"/>
</dbReference>
<comment type="caution">
    <text evidence="7">The sequence shown here is derived from an EMBL/GenBank/DDBJ whole genome shotgun (WGS) entry which is preliminary data.</text>
</comment>
<accession>A0ABN9U2H9</accession>
<dbReference type="Proteomes" id="UP001189429">
    <property type="component" value="Unassembled WGS sequence"/>
</dbReference>
<evidence type="ECO:0000256" key="5">
    <source>
        <dbReference type="SAM" id="Phobius"/>
    </source>
</evidence>
<feature type="transmembrane region" description="Helical" evidence="5">
    <location>
        <begin position="111"/>
        <end position="132"/>
    </location>
</feature>
<reference evidence="7" key="1">
    <citation type="submission" date="2023-10" db="EMBL/GenBank/DDBJ databases">
        <authorList>
            <person name="Chen Y."/>
            <person name="Shah S."/>
            <person name="Dougan E. K."/>
            <person name="Thang M."/>
            <person name="Chan C."/>
        </authorList>
    </citation>
    <scope>NUCLEOTIDE SEQUENCE [LARGE SCALE GENOMIC DNA]</scope>
</reference>
<sequence>MSVAFGMEAFVWCRFQAVCAVWLGIALAVTGEMKLSVIGFACQCLSSLAECGRVVLIEMVINRQGMRMDPLTALSYYAPLCFCVLVPFAAATEIPDDISAWWRSFDEHVGYVWIFLNGIVAFSLNLSVVLLLQKTSAVTYILCGVMKDVLMIVGSVCWLGASISLQQVIGYTLALASVQVFNQVGKNIKVFEERGIMGGMCYLLEDVIGTSKGSGHQHGE</sequence>
<dbReference type="PANTHER" id="PTHR11132">
    <property type="entry name" value="SOLUTE CARRIER FAMILY 35"/>
    <property type="match status" value="1"/>
</dbReference>
<organism evidence="7 8">
    <name type="scientific">Prorocentrum cordatum</name>
    <dbReference type="NCBI Taxonomy" id="2364126"/>
    <lineage>
        <taxon>Eukaryota</taxon>
        <taxon>Sar</taxon>
        <taxon>Alveolata</taxon>
        <taxon>Dinophyceae</taxon>
        <taxon>Prorocentrales</taxon>
        <taxon>Prorocentraceae</taxon>
        <taxon>Prorocentrum</taxon>
    </lineage>
</organism>
<keyword evidence="3 5" id="KW-1133">Transmembrane helix</keyword>
<evidence type="ECO:0000256" key="1">
    <source>
        <dbReference type="ARBA" id="ARBA00004141"/>
    </source>
</evidence>
<proteinExistence type="predicted"/>
<keyword evidence="4 5" id="KW-0472">Membrane</keyword>
<dbReference type="EMBL" id="CAUYUJ010015269">
    <property type="protein sequence ID" value="CAK0851739.1"/>
    <property type="molecule type" value="Genomic_DNA"/>
</dbReference>
<gene>
    <name evidence="7" type="ORF">PCOR1329_LOCUS43814</name>
</gene>
<keyword evidence="8" id="KW-1185">Reference proteome</keyword>
<protein>
    <recommendedName>
        <fullName evidence="6">Sugar phosphate transporter domain-containing protein</fullName>
    </recommendedName>
</protein>
<name>A0ABN9U2H9_9DINO</name>
<comment type="subcellular location">
    <subcellularLocation>
        <location evidence="1">Membrane</location>
        <topology evidence="1">Multi-pass membrane protein</topology>
    </subcellularLocation>
</comment>
<evidence type="ECO:0000256" key="3">
    <source>
        <dbReference type="ARBA" id="ARBA00022989"/>
    </source>
</evidence>
<evidence type="ECO:0000313" key="7">
    <source>
        <dbReference type="EMBL" id="CAK0851739.1"/>
    </source>
</evidence>
<evidence type="ECO:0000256" key="2">
    <source>
        <dbReference type="ARBA" id="ARBA00022692"/>
    </source>
</evidence>
<feature type="domain" description="Sugar phosphate transporter" evidence="6">
    <location>
        <begin position="17"/>
        <end position="181"/>
    </location>
</feature>
<feature type="transmembrane region" description="Helical" evidence="5">
    <location>
        <begin position="12"/>
        <end position="31"/>
    </location>
</feature>